<accession>A0ABN6VFZ5</accession>
<sequence length="120" mass="12358">MRLAGKGSELEEIFPSESEMIMVPAPEGGVKRGELVIIGKLCGVATDAAEPGQEVEILVEGCFDFPKDGGAIALGAAVYWDAIARKATPLAQGGPRVGVAIGAAPPEAEIVRVRLDGFIA</sequence>
<evidence type="ECO:0000313" key="2">
    <source>
        <dbReference type="Proteomes" id="UP001317629"/>
    </source>
</evidence>
<dbReference type="InterPro" id="IPR011231">
    <property type="entry name" value="Phage_VT1-Sakai_H0018"/>
</dbReference>
<gene>
    <name evidence="1" type="ORF">SS37A_21320</name>
</gene>
<evidence type="ECO:0008006" key="3">
    <source>
        <dbReference type="Google" id="ProtNLM"/>
    </source>
</evidence>
<evidence type="ECO:0000313" key="1">
    <source>
        <dbReference type="EMBL" id="BDV34603.1"/>
    </source>
</evidence>
<dbReference type="Pfam" id="PF09956">
    <property type="entry name" value="Phage_cement_2"/>
    <property type="match status" value="1"/>
</dbReference>
<protein>
    <recommendedName>
        <fullName evidence="3">DUF2190 family protein</fullName>
    </recommendedName>
</protein>
<dbReference type="Proteomes" id="UP001317629">
    <property type="component" value="Chromosome"/>
</dbReference>
<organism evidence="1 2">
    <name type="scientific">Methylocystis iwaonis</name>
    <dbReference type="NCBI Taxonomy" id="2885079"/>
    <lineage>
        <taxon>Bacteria</taxon>
        <taxon>Pseudomonadati</taxon>
        <taxon>Pseudomonadota</taxon>
        <taxon>Alphaproteobacteria</taxon>
        <taxon>Hyphomicrobiales</taxon>
        <taxon>Methylocystaceae</taxon>
        <taxon>Methylocystis</taxon>
    </lineage>
</organism>
<dbReference type="EMBL" id="AP027142">
    <property type="protein sequence ID" value="BDV34603.1"/>
    <property type="molecule type" value="Genomic_DNA"/>
</dbReference>
<reference evidence="1 2" key="1">
    <citation type="journal article" date="2023" name="Int. J. Syst. Evol. Microbiol.">
        <title>Methylocystis iwaonis sp. nov., a type II methane-oxidizing bacterium from surface soil of a rice paddy field in Japan, and emended description of the genus Methylocystis (ex Whittenbury et al. 1970) Bowman et al. 1993.</title>
        <authorList>
            <person name="Kaise H."/>
            <person name="Sawadogo J.B."/>
            <person name="Alam M.S."/>
            <person name="Ueno C."/>
            <person name="Dianou D."/>
            <person name="Shinjo R."/>
            <person name="Asakawa S."/>
        </authorList>
    </citation>
    <scope>NUCLEOTIDE SEQUENCE [LARGE SCALE GENOMIC DNA]</scope>
    <source>
        <strain evidence="1 2">SS37A-Re</strain>
    </source>
</reference>
<proteinExistence type="predicted"/>
<keyword evidence="2" id="KW-1185">Reference proteome</keyword>
<name>A0ABN6VFZ5_9HYPH</name>